<reference evidence="1" key="1">
    <citation type="submission" date="2016-01" db="EMBL/GenBank/DDBJ databases">
        <authorList>
            <person name="Peeters C."/>
        </authorList>
    </citation>
    <scope>NUCLEOTIDE SEQUENCE [LARGE SCALE GENOMIC DNA]</scope>
    <source>
        <strain evidence="1">LMG 22937</strain>
    </source>
</reference>
<keyword evidence="2" id="KW-1185">Reference proteome</keyword>
<evidence type="ECO:0000313" key="2">
    <source>
        <dbReference type="Proteomes" id="UP000054925"/>
    </source>
</evidence>
<name>A0A158KYJ6_9BURK</name>
<sequence length="319" mass="36188">MLRPDAPHFGEVAPDHQAHHFVRRGVREPRCAHVLAVAQHSHGIAIVEHFAHAMRDIEDRDASRAQVVHDLEERQRVGFGKTRRGFVENQETWLVDQRLADLDQLLLRDRQVAEARVGIERDAEPFHRRARLRDQHAAIHQHARHARLRTEENVLGHRHVRREHQFLEHDRNALAGGVSRAGELQFVAVEHQSSGGRRVRARDHLHEGRLAGAVLAHDRVHGPRLDFEGDILQRLDARIDLRNMFNAQKNGHGGTRCEERRGTALAGAVPHGGYLPAVNLSTFDEFTMSTPVSVTGGTFSPFRILFNWSTDSEPIFVGR</sequence>
<dbReference type="EMBL" id="FCOL02000222">
    <property type="protein sequence ID" value="SAL86187.1"/>
    <property type="molecule type" value="Genomic_DNA"/>
</dbReference>
<dbReference type="AlphaFoldDB" id="A0A158KYJ6"/>
<gene>
    <name evidence="1" type="ORF">AWB67_07135</name>
</gene>
<accession>A0A158KYJ6</accession>
<comment type="caution">
    <text evidence="1">The sequence shown here is derived from an EMBL/GenBank/DDBJ whole genome shotgun (WGS) entry which is preliminary data.</text>
</comment>
<dbReference type="Proteomes" id="UP000054925">
    <property type="component" value="Unassembled WGS sequence"/>
</dbReference>
<protein>
    <submittedName>
        <fullName evidence="1">Uncharacterized protein</fullName>
    </submittedName>
</protein>
<proteinExistence type="predicted"/>
<evidence type="ECO:0000313" key="1">
    <source>
        <dbReference type="EMBL" id="SAL86187.1"/>
    </source>
</evidence>
<organism evidence="1 2">
    <name type="scientific">Caballeronia terrestris</name>
    <dbReference type="NCBI Taxonomy" id="1226301"/>
    <lineage>
        <taxon>Bacteria</taxon>
        <taxon>Pseudomonadati</taxon>
        <taxon>Pseudomonadota</taxon>
        <taxon>Betaproteobacteria</taxon>
        <taxon>Burkholderiales</taxon>
        <taxon>Burkholderiaceae</taxon>
        <taxon>Caballeronia</taxon>
    </lineage>
</organism>
<dbReference type="AntiFam" id="ANF00095">
    <property type="entry name" value="Shadow ORF (opposite ABC transporters)"/>
</dbReference>